<keyword evidence="2" id="KW-1185">Reference proteome</keyword>
<accession>A0A918TCD8</accession>
<comment type="caution">
    <text evidence="1">The sequence shown here is derived from an EMBL/GenBank/DDBJ whole genome shotgun (WGS) entry which is preliminary data.</text>
</comment>
<reference evidence="1" key="2">
    <citation type="submission" date="2020-09" db="EMBL/GenBank/DDBJ databases">
        <authorList>
            <person name="Sun Q."/>
            <person name="Kim S."/>
        </authorList>
    </citation>
    <scope>NUCLEOTIDE SEQUENCE</scope>
    <source>
        <strain evidence="1">KCTC 12988</strain>
    </source>
</reference>
<evidence type="ECO:0000313" key="1">
    <source>
        <dbReference type="EMBL" id="GHC41166.1"/>
    </source>
</evidence>
<organism evidence="1 2">
    <name type="scientific">Roseibacillus persicicus</name>
    <dbReference type="NCBI Taxonomy" id="454148"/>
    <lineage>
        <taxon>Bacteria</taxon>
        <taxon>Pseudomonadati</taxon>
        <taxon>Verrucomicrobiota</taxon>
        <taxon>Verrucomicrobiia</taxon>
        <taxon>Verrucomicrobiales</taxon>
        <taxon>Verrucomicrobiaceae</taxon>
        <taxon>Roseibacillus</taxon>
    </lineage>
</organism>
<name>A0A918TCD8_9BACT</name>
<dbReference type="RefSeq" id="WP_194598359.1">
    <property type="nucleotide sequence ID" value="NZ_BMXI01000001.1"/>
</dbReference>
<dbReference type="EMBL" id="BMXI01000001">
    <property type="protein sequence ID" value="GHC41166.1"/>
    <property type="molecule type" value="Genomic_DNA"/>
</dbReference>
<dbReference type="AlphaFoldDB" id="A0A918TCD8"/>
<reference evidence="1" key="1">
    <citation type="journal article" date="2014" name="Int. J. Syst. Evol. Microbiol.">
        <title>Complete genome sequence of Corynebacterium casei LMG S-19264T (=DSM 44701T), isolated from a smear-ripened cheese.</title>
        <authorList>
            <consortium name="US DOE Joint Genome Institute (JGI-PGF)"/>
            <person name="Walter F."/>
            <person name="Albersmeier A."/>
            <person name="Kalinowski J."/>
            <person name="Ruckert C."/>
        </authorList>
    </citation>
    <scope>NUCLEOTIDE SEQUENCE</scope>
    <source>
        <strain evidence="1">KCTC 12988</strain>
    </source>
</reference>
<dbReference type="Proteomes" id="UP000644507">
    <property type="component" value="Unassembled WGS sequence"/>
</dbReference>
<proteinExistence type="predicted"/>
<evidence type="ECO:0008006" key="3">
    <source>
        <dbReference type="Google" id="ProtNLM"/>
    </source>
</evidence>
<protein>
    <recommendedName>
        <fullName evidence="3">Helix-turn-helix domain-containing protein</fullName>
    </recommendedName>
</protein>
<evidence type="ECO:0000313" key="2">
    <source>
        <dbReference type="Proteomes" id="UP000644507"/>
    </source>
</evidence>
<sequence length="78" mass="9017">MNLTSMNQKALWLRDKQAVAIYSISRTKLWRLGKEGKIRTVSLQEPGMARATRLFDAKSIEAYIESFLPENQNKEESE</sequence>
<gene>
    <name evidence="1" type="ORF">GCM10007100_02280</name>
</gene>